<sequence>MEIIHPACQVLLNLGIPGSLVVGLPRTDIALLSSVDGREIGDNCLSEYECHFQLLIQREWSIARLISQAKLALSLSSLKPAACREKRSRPLYRSMPTYEGRPLPVKEHLCKSNDGKYML</sequence>
<accession>A0A1C2ECL7</accession>
<name>A0A1C2ECL7_9PSED</name>
<dbReference type="AlphaFoldDB" id="A0A1C2ECL7"/>
<gene>
    <name evidence="1" type="ORF">BBI10_04135</name>
</gene>
<reference evidence="1 2" key="1">
    <citation type="submission" date="2016-08" db="EMBL/GenBank/DDBJ databases">
        <title>Whole genome sequence of Pseudomonas graminis strain UASWS1507, a potential biological control agent for agriculture.</title>
        <authorList>
            <person name="Crovadore J."/>
            <person name="Calmin G."/>
            <person name="Chablais R."/>
            <person name="Cochard B."/>
            <person name="Lefort F."/>
        </authorList>
    </citation>
    <scope>NUCLEOTIDE SEQUENCE [LARGE SCALE GENOMIC DNA]</scope>
    <source>
        <strain evidence="1 2">UASWS1507</strain>
    </source>
</reference>
<organism evidence="1 2">
    <name type="scientific">Pseudomonas graminis</name>
    <dbReference type="NCBI Taxonomy" id="158627"/>
    <lineage>
        <taxon>Bacteria</taxon>
        <taxon>Pseudomonadati</taxon>
        <taxon>Pseudomonadota</taxon>
        <taxon>Gammaproteobacteria</taxon>
        <taxon>Pseudomonadales</taxon>
        <taxon>Pseudomonadaceae</taxon>
        <taxon>Pseudomonas</taxon>
    </lineage>
</organism>
<comment type="caution">
    <text evidence="1">The sequence shown here is derived from an EMBL/GenBank/DDBJ whole genome shotgun (WGS) entry which is preliminary data.</text>
</comment>
<evidence type="ECO:0000313" key="1">
    <source>
        <dbReference type="EMBL" id="OCX24814.1"/>
    </source>
</evidence>
<evidence type="ECO:0000313" key="2">
    <source>
        <dbReference type="Proteomes" id="UP000095143"/>
    </source>
</evidence>
<protein>
    <submittedName>
        <fullName evidence="1">Uncharacterized protein</fullName>
    </submittedName>
</protein>
<proteinExistence type="predicted"/>
<dbReference type="Proteomes" id="UP000095143">
    <property type="component" value="Unassembled WGS sequence"/>
</dbReference>
<dbReference type="EMBL" id="MDEN01000053">
    <property type="protein sequence ID" value="OCX24814.1"/>
    <property type="molecule type" value="Genomic_DNA"/>
</dbReference>